<reference evidence="3 4" key="1">
    <citation type="submission" date="2024-09" db="EMBL/GenBank/DDBJ databases">
        <title>Chromosome-scale assembly of Riccia fluitans.</title>
        <authorList>
            <person name="Paukszto L."/>
            <person name="Sawicki J."/>
            <person name="Karawczyk K."/>
            <person name="Piernik-Szablinska J."/>
            <person name="Szczecinska M."/>
            <person name="Mazdziarz M."/>
        </authorList>
    </citation>
    <scope>NUCLEOTIDE SEQUENCE [LARGE SCALE GENOMIC DNA]</scope>
    <source>
        <strain evidence="3">Rf_01</strain>
        <tissue evidence="3">Aerial parts of the thallus</tissue>
    </source>
</reference>
<dbReference type="EMBL" id="JBHFFA010000001">
    <property type="protein sequence ID" value="KAL2651780.1"/>
    <property type="molecule type" value="Genomic_DNA"/>
</dbReference>
<protein>
    <submittedName>
        <fullName evidence="3">Uncharacterized protein</fullName>
    </submittedName>
</protein>
<evidence type="ECO:0000313" key="3">
    <source>
        <dbReference type="EMBL" id="KAL2651780.1"/>
    </source>
</evidence>
<dbReference type="Proteomes" id="UP001605036">
    <property type="component" value="Unassembled WGS sequence"/>
</dbReference>
<feature type="coiled-coil region" evidence="1">
    <location>
        <begin position="150"/>
        <end position="213"/>
    </location>
</feature>
<accession>A0ABD1ZK02</accession>
<gene>
    <name evidence="3" type="ORF">R1flu_019908</name>
</gene>
<proteinExistence type="predicted"/>
<evidence type="ECO:0000256" key="1">
    <source>
        <dbReference type="SAM" id="Coils"/>
    </source>
</evidence>
<evidence type="ECO:0000313" key="4">
    <source>
        <dbReference type="Proteomes" id="UP001605036"/>
    </source>
</evidence>
<feature type="region of interest" description="Disordered" evidence="2">
    <location>
        <begin position="79"/>
        <end position="101"/>
    </location>
</feature>
<name>A0ABD1ZK02_9MARC</name>
<feature type="compositionally biased region" description="Polar residues" evidence="2">
    <location>
        <begin position="84"/>
        <end position="93"/>
    </location>
</feature>
<keyword evidence="1" id="KW-0175">Coiled coil</keyword>
<organism evidence="3 4">
    <name type="scientific">Riccia fluitans</name>
    <dbReference type="NCBI Taxonomy" id="41844"/>
    <lineage>
        <taxon>Eukaryota</taxon>
        <taxon>Viridiplantae</taxon>
        <taxon>Streptophyta</taxon>
        <taxon>Embryophyta</taxon>
        <taxon>Marchantiophyta</taxon>
        <taxon>Marchantiopsida</taxon>
        <taxon>Marchantiidae</taxon>
        <taxon>Marchantiales</taxon>
        <taxon>Ricciaceae</taxon>
        <taxon>Riccia</taxon>
    </lineage>
</organism>
<evidence type="ECO:0000256" key="2">
    <source>
        <dbReference type="SAM" id="MobiDB-lite"/>
    </source>
</evidence>
<dbReference type="AlphaFoldDB" id="A0ABD1ZK02"/>
<keyword evidence="4" id="KW-1185">Reference proteome</keyword>
<comment type="caution">
    <text evidence="3">The sequence shown here is derived from an EMBL/GenBank/DDBJ whole genome shotgun (WGS) entry which is preliminary data.</text>
</comment>
<sequence>MWARKEQVREMKMGFLLRDFQICIAGVSNEIREKSHSELAKERKWLANWQVREKLDNWDKQIVNWASFFVRISEEGKQKEDVAGTSNPLPVSNNDEDEANLSKKEGVKLEDGKNRNWAERSKGRMLDYYLRLTNQMVNLVESEQRSANVSERWFEEIRQLKDHILNLESRPPTRYVDTHQILEEISRLQVAEMAKLEGELSTLREANEALQDSMLVKVEDCNNLQQREAQQNVQEDKQKTVWLDLNSRLEKVILTILWIRWQVLKVRNFSDNRLSSI</sequence>